<dbReference type="PANTHER" id="PTHR43557">
    <property type="entry name" value="APOPTOSIS-INDUCING FACTOR 1"/>
    <property type="match status" value="1"/>
</dbReference>
<comment type="caution">
    <text evidence="7">The sequence shown here is derived from an EMBL/GenBank/DDBJ whole genome shotgun (WGS) entry which is preliminary data.</text>
</comment>
<dbReference type="Pfam" id="PF14759">
    <property type="entry name" value="Reductase_C"/>
    <property type="match status" value="1"/>
</dbReference>
<dbReference type="SUPFAM" id="SSF55424">
    <property type="entry name" value="FAD/NAD-linked reductases, dimerisation (C-terminal) domain"/>
    <property type="match status" value="1"/>
</dbReference>
<dbReference type="Gene3D" id="3.50.50.60">
    <property type="entry name" value="FAD/NAD(P)-binding domain"/>
    <property type="match status" value="2"/>
</dbReference>
<keyword evidence="2" id="KW-0285">Flavoprotein</keyword>
<evidence type="ECO:0000256" key="2">
    <source>
        <dbReference type="ARBA" id="ARBA00022630"/>
    </source>
</evidence>
<keyword evidence="3" id="KW-0274">FAD</keyword>
<evidence type="ECO:0000259" key="6">
    <source>
        <dbReference type="Pfam" id="PF14759"/>
    </source>
</evidence>
<keyword evidence="8" id="KW-1185">Reference proteome</keyword>
<dbReference type="InterPro" id="IPR023753">
    <property type="entry name" value="FAD/NAD-binding_dom"/>
</dbReference>
<protein>
    <submittedName>
        <fullName evidence="7">FAD-dependent oxidoreductase</fullName>
    </submittedName>
</protein>
<proteinExistence type="predicted"/>
<organism evidence="7 8">
    <name type="scientific">Rhodococcoides yunnanense</name>
    <dbReference type="NCBI Taxonomy" id="278209"/>
    <lineage>
        <taxon>Bacteria</taxon>
        <taxon>Bacillati</taxon>
        <taxon>Actinomycetota</taxon>
        <taxon>Actinomycetes</taxon>
        <taxon>Mycobacteriales</taxon>
        <taxon>Nocardiaceae</taxon>
        <taxon>Rhodococcoides</taxon>
    </lineage>
</organism>
<dbReference type="Proteomes" id="UP001185755">
    <property type="component" value="Unassembled WGS sequence"/>
</dbReference>
<evidence type="ECO:0000313" key="7">
    <source>
        <dbReference type="EMBL" id="MDV6262766.1"/>
    </source>
</evidence>
<evidence type="ECO:0000256" key="1">
    <source>
        <dbReference type="ARBA" id="ARBA00001974"/>
    </source>
</evidence>
<dbReference type="RefSeq" id="WP_317565075.1">
    <property type="nucleotide sequence ID" value="NZ_JAWLJX010000004.1"/>
</dbReference>
<dbReference type="SUPFAM" id="SSF51905">
    <property type="entry name" value="FAD/NAD(P)-binding domain"/>
    <property type="match status" value="2"/>
</dbReference>
<dbReference type="InterPro" id="IPR016156">
    <property type="entry name" value="FAD/NAD-linked_Rdtase_dimer_sf"/>
</dbReference>
<evidence type="ECO:0000256" key="3">
    <source>
        <dbReference type="ARBA" id="ARBA00022827"/>
    </source>
</evidence>
<dbReference type="InterPro" id="IPR050446">
    <property type="entry name" value="FAD-oxidoreductase/Apoptosis"/>
</dbReference>
<dbReference type="PRINTS" id="PR00368">
    <property type="entry name" value="FADPNR"/>
</dbReference>
<feature type="domain" description="Reductase C-terminal" evidence="6">
    <location>
        <begin position="304"/>
        <end position="384"/>
    </location>
</feature>
<reference evidence="7 8" key="1">
    <citation type="submission" date="2023-10" db="EMBL/GenBank/DDBJ databases">
        <title>Development of a sustainable strategy for remediation of hydrocarbon-contaminated territories based on the waste exchange concept.</title>
        <authorList>
            <person name="Krivoruchko A."/>
        </authorList>
    </citation>
    <scope>NUCLEOTIDE SEQUENCE [LARGE SCALE GENOMIC DNA]</scope>
    <source>
        <strain evidence="7 8">IEGM 1323</strain>
    </source>
</reference>
<dbReference type="Gene3D" id="3.30.390.30">
    <property type="match status" value="1"/>
</dbReference>
<keyword evidence="4" id="KW-0560">Oxidoreductase</keyword>
<gene>
    <name evidence="7" type="ORF">R3P96_15615</name>
</gene>
<comment type="cofactor">
    <cofactor evidence="1">
        <name>FAD</name>
        <dbReference type="ChEBI" id="CHEBI:57692"/>
    </cofactor>
</comment>
<dbReference type="Pfam" id="PF07992">
    <property type="entry name" value="Pyr_redox_2"/>
    <property type="match status" value="1"/>
</dbReference>
<accession>A0ABU4BF84</accession>
<evidence type="ECO:0000313" key="8">
    <source>
        <dbReference type="Proteomes" id="UP001185755"/>
    </source>
</evidence>
<dbReference type="EMBL" id="JAWLJX010000004">
    <property type="protein sequence ID" value="MDV6262766.1"/>
    <property type="molecule type" value="Genomic_DNA"/>
</dbReference>
<dbReference type="InterPro" id="IPR028202">
    <property type="entry name" value="Reductase_C"/>
</dbReference>
<feature type="domain" description="FAD/NAD(P)-binding" evidence="5">
    <location>
        <begin position="3"/>
        <end position="277"/>
    </location>
</feature>
<name>A0ABU4BF84_9NOCA</name>
<sequence>MSTIVVVGGGLAGARTCETLRTHGFDGEIVLLAAEAHLPYDRPPLTKAALKGELNTQLRTDYETLRVDIRTSTAATGLDTEAKQVHTAGGSVDYDFLVIATGAAPILLPGSTRQLAVRTVDDSRALRDKLVPGAKVVLVGASWIGAEVATAALAAGAHVTCVEFGPAPLAGALGQDIGGRFLDWWSGVDLRLGVGVKKVTDTGVELSSGENIDADVVVAGIGVKPDTAWLEGSGLKIDRGVVVDEHLRTSDPHVFAVGDVAVRWSPRANDQLLVEHWDDARMGPDAIARTLVGDAPVAHDPVPYFWSDQFGHKLQYVGHHGAEDHPVIRNGDDGKWAVAWLDGTGLLTAHLSIDTPKLMIGARAAIAGGVRPDLVALQDITQPLTQ</sequence>
<dbReference type="PANTHER" id="PTHR43557:SF2">
    <property type="entry name" value="RIESKE DOMAIN-CONTAINING PROTEIN-RELATED"/>
    <property type="match status" value="1"/>
</dbReference>
<dbReference type="InterPro" id="IPR036188">
    <property type="entry name" value="FAD/NAD-bd_sf"/>
</dbReference>
<dbReference type="PRINTS" id="PR00469">
    <property type="entry name" value="PNDRDTASEII"/>
</dbReference>
<evidence type="ECO:0000259" key="5">
    <source>
        <dbReference type="Pfam" id="PF07992"/>
    </source>
</evidence>
<evidence type="ECO:0000256" key="4">
    <source>
        <dbReference type="ARBA" id="ARBA00023002"/>
    </source>
</evidence>